<keyword evidence="2" id="KW-1185">Reference proteome</keyword>
<comment type="caution">
    <text evidence="1">The sequence shown here is derived from an EMBL/GenBank/DDBJ whole genome shotgun (WGS) entry which is preliminary data.</text>
</comment>
<evidence type="ECO:0000313" key="2">
    <source>
        <dbReference type="Proteomes" id="UP001215598"/>
    </source>
</evidence>
<dbReference type="Proteomes" id="UP001215598">
    <property type="component" value="Unassembled WGS sequence"/>
</dbReference>
<accession>A0AAD7HNI0</accession>
<reference evidence="1" key="1">
    <citation type="submission" date="2023-03" db="EMBL/GenBank/DDBJ databases">
        <title>Massive genome expansion in bonnet fungi (Mycena s.s.) driven by repeated elements and novel gene families across ecological guilds.</title>
        <authorList>
            <consortium name="Lawrence Berkeley National Laboratory"/>
            <person name="Harder C.B."/>
            <person name="Miyauchi S."/>
            <person name="Viragh M."/>
            <person name="Kuo A."/>
            <person name="Thoen E."/>
            <person name="Andreopoulos B."/>
            <person name="Lu D."/>
            <person name="Skrede I."/>
            <person name="Drula E."/>
            <person name="Henrissat B."/>
            <person name="Morin E."/>
            <person name="Kohler A."/>
            <person name="Barry K."/>
            <person name="LaButti K."/>
            <person name="Morin E."/>
            <person name="Salamov A."/>
            <person name="Lipzen A."/>
            <person name="Mereny Z."/>
            <person name="Hegedus B."/>
            <person name="Baldrian P."/>
            <person name="Stursova M."/>
            <person name="Weitz H."/>
            <person name="Taylor A."/>
            <person name="Grigoriev I.V."/>
            <person name="Nagy L.G."/>
            <person name="Martin F."/>
            <person name="Kauserud H."/>
        </authorList>
    </citation>
    <scope>NUCLEOTIDE SEQUENCE</scope>
    <source>
        <strain evidence="1">CBHHK182m</strain>
    </source>
</reference>
<gene>
    <name evidence="1" type="ORF">B0H16DRAFT_330831</name>
</gene>
<name>A0AAD7HNI0_9AGAR</name>
<evidence type="ECO:0000313" key="1">
    <source>
        <dbReference type="EMBL" id="KAJ7723914.1"/>
    </source>
</evidence>
<evidence type="ECO:0008006" key="3">
    <source>
        <dbReference type="Google" id="ProtNLM"/>
    </source>
</evidence>
<organism evidence="1 2">
    <name type="scientific">Mycena metata</name>
    <dbReference type="NCBI Taxonomy" id="1033252"/>
    <lineage>
        <taxon>Eukaryota</taxon>
        <taxon>Fungi</taxon>
        <taxon>Dikarya</taxon>
        <taxon>Basidiomycota</taxon>
        <taxon>Agaricomycotina</taxon>
        <taxon>Agaricomycetes</taxon>
        <taxon>Agaricomycetidae</taxon>
        <taxon>Agaricales</taxon>
        <taxon>Marasmiineae</taxon>
        <taxon>Mycenaceae</taxon>
        <taxon>Mycena</taxon>
    </lineage>
</organism>
<dbReference type="CDD" id="cd18186">
    <property type="entry name" value="BTB_POZ_ZBTB_KLHL-like"/>
    <property type="match status" value="1"/>
</dbReference>
<sequence>MSQTPKDAPPPFSGAPDPDVSYPPDIIIRSVDGVDLHVHRAIVGHVSLFFGGMFDIANKGDSSLDPDSYRDGKPVVLCDEPLDVLHRLLCIAYPRVTDTLLAAEGLDGIAEVHRVANKFLFIGVEKLLENLLANPTVLEAHPHQVYAIAHIRNLPDLARTAALYTLKSPVCPADLRFQELALLSALALQKLYDFHYSCGKAAEKIAQNYCQSIDADNPPTAITHAPDGSFEYVWWESAREGYHDGECGPYLIEKGGPDFNWIELLPVPWFQNHAKFVGAKLRAVPSPATAETQAGVIAKAESDMIEHCHACSEAAEPQLPFWAKHLAARVEASNAELGP</sequence>
<dbReference type="EMBL" id="JARKIB010000207">
    <property type="protein sequence ID" value="KAJ7723914.1"/>
    <property type="molecule type" value="Genomic_DNA"/>
</dbReference>
<feature type="non-terminal residue" evidence="1">
    <location>
        <position position="339"/>
    </location>
</feature>
<dbReference type="Gene3D" id="3.30.710.10">
    <property type="entry name" value="Potassium Channel Kv1.1, Chain A"/>
    <property type="match status" value="1"/>
</dbReference>
<proteinExistence type="predicted"/>
<dbReference type="AlphaFoldDB" id="A0AAD7HNI0"/>
<dbReference type="InterPro" id="IPR011333">
    <property type="entry name" value="SKP1/BTB/POZ_sf"/>
</dbReference>
<protein>
    <recommendedName>
        <fullName evidence="3">BTB domain-containing protein</fullName>
    </recommendedName>
</protein>